<comment type="subcellular location">
    <subcellularLocation>
        <location evidence="1">Membrane</location>
        <topology evidence="1">Multi-pass membrane protein</topology>
    </subcellularLocation>
</comment>
<evidence type="ECO:0000313" key="8">
    <source>
        <dbReference type="Proteomes" id="UP000501747"/>
    </source>
</evidence>
<evidence type="ECO:0000256" key="3">
    <source>
        <dbReference type="ARBA" id="ARBA00022692"/>
    </source>
</evidence>
<name>A0A6G8ARK6_9ENTE</name>
<gene>
    <name evidence="7" type="ORF">G7082_02985</name>
</gene>
<dbReference type="PANTHER" id="PTHR13353">
    <property type="entry name" value="TRANSMEMBRANE PROTEIN 19"/>
    <property type="match status" value="1"/>
</dbReference>
<feature type="transmembrane region" description="Helical" evidence="6">
    <location>
        <begin position="194"/>
        <end position="216"/>
    </location>
</feature>
<feature type="transmembrane region" description="Helical" evidence="6">
    <location>
        <begin position="160"/>
        <end position="182"/>
    </location>
</feature>
<dbReference type="Proteomes" id="UP000501747">
    <property type="component" value="Chromosome"/>
</dbReference>
<dbReference type="InterPro" id="IPR002794">
    <property type="entry name" value="DUF92_TMEM19"/>
</dbReference>
<evidence type="ECO:0000256" key="4">
    <source>
        <dbReference type="ARBA" id="ARBA00022989"/>
    </source>
</evidence>
<keyword evidence="4 6" id="KW-1133">Transmembrane helix</keyword>
<keyword evidence="8" id="KW-1185">Reference proteome</keyword>
<evidence type="ECO:0000256" key="1">
    <source>
        <dbReference type="ARBA" id="ARBA00004141"/>
    </source>
</evidence>
<sequence>MTLFYLILGLLGSSFIAFFGFYFKAISKSGILATIFIGTTIAVCGNFSTWPVIIFLFGSSFCISWVKKLLFHRAIQKEKELHQKNEARDALQIFSNTLPATLCLIAFYTTNNVAFLVGYLASLSGATADTWSSEIGILSTGKTWDILTFKKIDQGLSGGISWLGTISGCFGSLFSTACFFFFNLFTKIPLTYTHFLLIFGIGILASAIDSLLGSLFQAKYKTIHNQLTEKEENTQLVKGITWITNDVVNLSTNLISAFLAIFLAK</sequence>
<comment type="similarity">
    <text evidence="2">Belongs to the TMEM19 family.</text>
</comment>
<evidence type="ECO:0000256" key="6">
    <source>
        <dbReference type="SAM" id="Phobius"/>
    </source>
</evidence>
<evidence type="ECO:0000256" key="2">
    <source>
        <dbReference type="ARBA" id="ARBA00009012"/>
    </source>
</evidence>
<evidence type="ECO:0000313" key="7">
    <source>
        <dbReference type="EMBL" id="QIL47572.1"/>
    </source>
</evidence>
<dbReference type="EMBL" id="CP049887">
    <property type="protein sequence ID" value="QIL47572.1"/>
    <property type="molecule type" value="Genomic_DNA"/>
</dbReference>
<proteinExistence type="inferred from homology"/>
<organism evidence="7 8">
    <name type="scientific">Vagococcus hydrophili</name>
    <dbReference type="NCBI Taxonomy" id="2714947"/>
    <lineage>
        <taxon>Bacteria</taxon>
        <taxon>Bacillati</taxon>
        <taxon>Bacillota</taxon>
        <taxon>Bacilli</taxon>
        <taxon>Lactobacillales</taxon>
        <taxon>Enterococcaceae</taxon>
        <taxon>Vagococcus</taxon>
    </lineage>
</organism>
<dbReference type="RefSeq" id="WP_166033744.1">
    <property type="nucleotide sequence ID" value="NZ_CP049887.1"/>
</dbReference>
<reference evidence="7 8" key="1">
    <citation type="submission" date="2020-03" db="EMBL/GenBank/DDBJ databases">
        <title>Vagococcus sp. nov., isolated from beetles.</title>
        <authorList>
            <person name="Hyun D.-W."/>
            <person name="Bae J.-W."/>
        </authorList>
    </citation>
    <scope>NUCLEOTIDE SEQUENCE [LARGE SCALE GENOMIC DNA]</scope>
    <source>
        <strain evidence="7 8">HDW17B</strain>
    </source>
</reference>
<accession>A0A6G8ARK6</accession>
<evidence type="ECO:0000256" key="5">
    <source>
        <dbReference type="ARBA" id="ARBA00023136"/>
    </source>
</evidence>
<keyword evidence="3 6" id="KW-0812">Transmembrane</keyword>
<protein>
    <submittedName>
        <fullName evidence="7">DUF92 domain-containing protein</fullName>
    </submittedName>
</protein>
<dbReference type="GO" id="GO:0016020">
    <property type="term" value="C:membrane"/>
    <property type="evidence" value="ECO:0007669"/>
    <property type="project" value="UniProtKB-SubCell"/>
</dbReference>
<keyword evidence="5 6" id="KW-0472">Membrane</keyword>
<feature type="transmembrane region" description="Helical" evidence="6">
    <location>
        <begin position="30"/>
        <end position="48"/>
    </location>
</feature>
<dbReference type="PANTHER" id="PTHR13353:SF5">
    <property type="entry name" value="TRANSMEMBRANE PROTEIN 19"/>
    <property type="match status" value="1"/>
</dbReference>
<dbReference type="AlphaFoldDB" id="A0A6G8ARK6"/>
<feature type="transmembrane region" description="Helical" evidence="6">
    <location>
        <begin position="6"/>
        <end position="23"/>
    </location>
</feature>
<dbReference type="Pfam" id="PF01940">
    <property type="entry name" value="DUF92"/>
    <property type="match status" value="1"/>
</dbReference>
<dbReference type="KEGG" id="vhy:G7082_02985"/>